<reference evidence="2" key="1">
    <citation type="submission" date="2021-03" db="EMBL/GenBank/DDBJ databases">
        <title>Comparative genomics and phylogenomic investigation of the class Geoglossomycetes provide insights into ecological specialization and systematics.</title>
        <authorList>
            <person name="Melie T."/>
            <person name="Pirro S."/>
            <person name="Miller A.N."/>
            <person name="Quandt A."/>
        </authorList>
    </citation>
    <scope>NUCLEOTIDE SEQUENCE</scope>
    <source>
        <strain evidence="2">CAQ_001_2017</strain>
    </source>
</reference>
<evidence type="ECO:0000313" key="2">
    <source>
        <dbReference type="EMBL" id="KAH0548230.1"/>
    </source>
</evidence>
<gene>
    <name evidence="2" type="ORF">GP486_008059</name>
</gene>
<protein>
    <submittedName>
        <fullName evidence="2">Uncharacterized protein</fullName>
    </submittedName>
</protein>
<dbReference type="Gene3D" id="2.40.70.10">
    <property type="entry name" value="Acid Proteases"/>
    <property type="match status" value="1"/>
</dbReference>
<feature type="compositionally biased region" description="Polar residues" evidence="1">
    <location>
        <begin position="81"/>
        <end position="97"/>
    </location>
</feature>
<feature type="compositionally biased region" description="Basic and acidic residues" evidence="1">
    <location>
        <begin position="112"/>
        <end position="121"/>
    </location>
</feature>
<keyword evidence="3" id="KW-1185">Reference proteome</keyword>
<feature type="region of interest" description="Disordered" evidence="1">
    <location>
        <begin position="14"/>
        <end position="36"/>
    </location>
</feature>
<evidence type="ECO:0000256" key="1">
    <source>
        <dbReference type="SAM" id="MobiDB-lite"/>
    </source>
</evidence>
<feature type="region of interest" description="Disordered" evidence="1">
    <location>
        <begin position="61"/>
        <end position="144"/>
    </location>
</feature>
<accession>A0A9P8IEP1</accession>
<feature type="compositionally biased region" description="Polar residues" evidence="1">
    <location>
        <begin position="122"/>
        <end position="131"/>
    </location>
</feature>
<dbReference type="AlphaFoldDB" id="A0A9P8IEP1"/>
<dbReference type="EMBL" id="JAGHQM010002712">
    <property type="protein sequence ID" value="KAH0548230.1"/>
    <property type="molecule type" value="Genomic_DNA"/>
</dbReference>
<dbReference type="CDD" id="cd00303">
    <property type="entry name" value="retropepsin_like"/>
    <property type="match status" value="1"/>
</dbReference>
<comment type="caution">
    <text evidence="2">The sequence shown here is derived from an EMBL/GenBank/DDBJ whole genome shotgun (WGS) entry which is preliminary data.</text>
</comment>
<dbReference type="InterPro" id="IPR021109">
    <property type="entry name" value="Peptidase_aspartic_dom_sf"/>
</dbReference>
<evidence type="ECO:0000313" key="3">
    <source>
        <dbReference type="Proteomes" id="UP000750711"/>
    </source>
</evidence>
<proteinExistence type="predicted"/>
<sequence>MCDPFMGLMAFCPCTRPRPSEDDKPYPKTSASSHPEENDLLWHLSRCWRKLKASLVSIAPTSQTTCPSPVLTKHQGMPLRSPSNSAPDSQTANNTAADTGKIAGGDVAPQKPLEDPHEPARSQEQVNTSGSGKSGTHPPPEVELTKTVGGMLGQAPQTIVDVAIRGSKDKGRLLFRRAILDSGSYVNFMAGDVQRRLDTEMQPYVGSSEKLWQKEVEPLGRVEVEWRFVGHSQKTYRTPFLVIEAEDFDLLLGGPLIKEHQLNKAVAALHKK</sequence>
<organism evidence="2 3">
    <name type="scientific">Trichoglossum hirsutum</name>
    <dbReference type="NCBI Taxonomy" id="265104"/>
    <lineage>
        <taxon>Eukaryota</taxon>
        <taxon>Fungi</taxon>
        <taxon>Dikarya</taxon>
        <taxon>Ascomycota</taxon>
        <taxon>Pezizomycotina</taxon>
        <taxon>Geoglossomycetes</taxon>
        <taxon>Geoglossales</taxon>
        <taxon>Geoglossaceae</taxon>
        <taxon>Trichoglossum</taxon>
    </lineage>
</organism>
<name>A0A9P8IEP1_9PEZI</name>
<dbReference type="Proteomes" id="UP000750711">
    <property type="component" value="Unassembled WGS sequence"/>
</dbReference>